<organism evidence="2 3">
    <name type="scientific">Microlunatus parietis</name>
    <dbReference type="NCBI Taxonomy" id="682979"/>
    <lineage>
        <taxon>Bacteria</taxon>
        <taxon>Bacillati</taxon>
        <taxon>Actinomycetota</taxon>
        <taxon>Actinomycetes</taxon>
        <taxon>Propionibacteriales</taxon>
        <taxon>Propionibacteriaceae</taxon>
        <taxon>Microlunatus</taxon>
    </lineage>
</organism>
<proteinExistence type="predicted"/>
<dbReference type="EMBL" id="JACCBU010000001">
    <property type="protein sequence ID" value="NYE72960.1"/>
    <property type="molecule type" value="Genomic_DNA"/>
</dbReference>
<dbReference type="Pfam" id="PF01541">
    <property type="entry name" value="GIY-YIG"/>
    <property type="match status" value="1"/>
</dbReference>
<sequence>MVTQGLEMINAAARQAPREPGIYLFLGASDDILYVGRATDLRQRLRQHAAARPSDYWLDQKYVLVRRIVWEVANDEVEASWREEELIFALRPAHNAQRRRDGDPATLPRSPYLTITEDQHDRVRFTLCPARPGTGRSYGCFPHLGKGKGAPLGIACSDGYTALLRLLWAASSTGSHTPAALTRSAPDTYAVPVDPALREPLHRFLSGTRAKLPADLLERAAGRPDFVRAGLRKDRALAERFYRAGPRRLRDRRLRHGLRAGPIDADTLRALIRAEITPVLGPVG</sequence>
<dbReference type="InterPro" id="IPR050066">
    <property type="entry name" value="UvrABC_protein_C"/>
</dbReference>
<keyword evidence="3" id="KW-1185">Reference proteome</keyword>
<dbReference type="GO" id="GO:0009380">
    <property type="term" value="C:excinuclease repair complex"/>
    <property type="evidence" value="ECO:0007669"/>
    <property type="project" value="TreeGrafter"/>
</dbReference>
<dbReference type="PROSITE" id="PS50164">
    <property type="entry name" value="GIY_YIG"/>
    <property type="match status" value="1"/>
</dbReference>
<dbReference type="InterPro" id="IPR047296">
    <property type="entry name" value="GIY-YIG_UvrC_Cho"/>
</dbReference>
<evidence type="ECO:0000259" key="1">
    <source>
        <dbReference type="PROSITE" id="PS50164"/>
    </source>
</evidence>
<keyword evidence="2" id="KW-0255">Endonuclease</keyword>
<dbReference type="Gene3D" id="3.40.1440.10">
    <property type="entry name" value="GIY-YIG endonuclease"/>
    <property type="match status" value="1"/>
</dbReference>
<keyword evidence="2" id="KW-0540">Nuclease</keyword>
<evidence type="ECO:0000313" key="2">
    <source>
        <dbReference type="EMBL" id="NYE72960.1"/>
    </source>
</evidence>
<reference evidence="2 3" key="1">
    <citation type="submission" date="2020-07" db="EMBL/GenBank/DDBJ databases">
        <title>Sequencing the genomes of 1000 actinobacteria strains.</title>
        <authorList>
            <person name="Klenk H.-P."/>
        </authorList>
    </citation>
    <scope>NUCLEOTIDE SEQUENCE [LARGE SCALE GENOMIC DNA]</scope>
    <source>
        <strain evidence="2 3">DSM 22083</strain>
    </source>
</reference>
<dbReference type="CDD" id="cd10434">
    <property type="entry name" value="GIY-YIG_UvrC_Cho"/>
    <property type="match status" value="1"/>
</dbReference>
<dbReference type="PANTHER" id="PTHR30562:SF1">
    <property type="entry name" value="UVRABC SYSTEM PROTEIN C"/>
    <property type="match status" value="1"/>
</dbReference>
<feature type="domain" description="GIY-YIG" evidence="1">
    <location>
        <begin position="18"/>
        <end position="96"/>
    </location>
</feature>
<gene>
    <name evidence="2" type="ORF">BKA15_004289</name>
</gene>
<name>A0A7Y9LDM6_9ACTN</name>
<dbReference type="Proteomes" id="UP000569914">
    <property type="component" value="Unassembled WGS sequence"/>
</dbReference>
<keyword evidence="2" id="KW-0378">Hydrolase</keyword>
<dbReference type="SMART" id="SM00465">
    <property type="entry name" value="GIYc"/>
    <property type="match status" value="1"/>
</dbReference>
<evidence type="ECO:0000313" key="3">
    <source>
        <dbReference type="Proteomes" id="UP000569914"/>
    </source>
</evidence>
<dbReference type="SUPFAM" id="SSF82771">
    <property type="entry name" value="GIY-YIG endonuclease"/>
    <property type="match status" value="1"/>
</dbReference>
<dbReference type="InterPro" id="IPR000305">
    <property type="entry name" value="GIY-YIG_endonuc"/>
</dbReference>
<comment type="caution">
    <text evidence="2">The sequence shown here is derived from an EMBL/GenBank/DDBJ whole genome shotgun (WGS) entry which is preliminary data.</text>
</comment>
<dbReference type="PANTHER" id="PTHR30562">
    <property type="entry name" value="UVRC/OXIDOREDUCTASE"/>
    <property type="match status" value="1"/>
</dbReference>
<protein>
    <submittedName>
        <fullName evidence="2">Putative GIY-YIG superfamily endonuclease</fullName>
    </submittedName>
</protein>
<dbReference type="GO" id="GO:0006289">
    <property type="term" value="P:nucleotide-excision repair"/>
    <property type="evidence" value="ECO:0007669"/>
    <property type="project" value="InterPro"/>
</dbReference>
<dbReference type="AlphaFoldDB" id="A0A7Y9LDM6"/>
<accession>A0A7Y9LDM6</accession>
<dbReference type="GO" id="GO:0004519">
    <property type="term" value="F:endonuclease activity"/>
    <property type="evidence" value="ECO:0007669"/>
    <property type="project" value="UniProtKB-KW"/>
</dbReference>
<dbReference type="InterPro" id="IPR035901">
    <property type="entry name" value="GIY-YIG_endonuc_sf"/>
</dbReference>